<keyword evidence="2" id="KW-0472">Membrane</keyword>
<dbReference type="KEGG" id="ebla:JGUZn3_00310"/>
<dbReference type="EMBL" id="CP060244">
    <property type="protein sequence ID" value="QNT77298.1"/>
    <property type="molecule type" value="Genomic_DNA"/>
</dbReference>
<keyword evidence="2" id="KW-0564">Palmitate</keyword>
<evidence type="ECO:0000313" key="5">
    <source>
        <dbReference type="Proteomes" id="UP000516349"/>
    </source>
</evidence>
<name>A0A7H1NND8_9PROT</name>
<dbReference type="InterPro" id="IPR010131">
    <property type="entry name" value="MdtP/NodT-like"/>
</dbReference>
<sequence length="547" mass="60448">MPYPFIPGFSLLTYWGLTYWGSSPTGTYLLRVFPKKRVKKGGMRKTALTLSPLLFGTLQAGCMMGPDYERPKAIISASYKEAPPPAGWKYANPQLAELPKGEWWRLYNDPLLNKMEEEIDISNQNLKEAEASYRQARAIIDETRAGLFPTLTLTPRFNRQGNGGSARSISTGGGIIDYSTGQVANTYSLGTTANWDLDVWGKIRRNIESQTAAAQASAADLANARLSYQAQLAIAYFNLRYQDSLKTLLERNLEFFKQSLRVTKNQYEAGTIDPTAYYQALTQLHQTEAQIVQTGINRAQYEHAIAVLMGHPPEALKIAPGRLTDYIPEAPVTIPATLLQRRPDIAAAERRMQQQNAQIGVAIAAFFPDISLSAALSYNGDPLGSLIQVSNRIWSLGAAASQTVFDGGQRSATVRAAEAQYDQAVATYRQTVLTALQNTEDQLSNLRILGQQAKVQYQTVHTSEEAARIAFNQYLAGTQDYTTVVSAQLTSLNNQQTALGIQQQRVIASVNLIQQLGGGWTTKRLPEDESLNSDLPFVPKFIDRNHN</sequence>
<dbReference type="Gene3D" id="1.20.1600.10">
    <property type="entry name" value="Outer membrane efflux proteins (OEP)"/>
    <property type="match status" value="1"/>
</dbReference>
<keyword evidence="2" id="KW-1134">Transmembrane beta strand</keyword>
<dbReference type="PANTHER" id="PTHR30203:SF33">
    <property type="entry name" value="BLR4455 PROTEIN"/>
    <property type="match status" value="1"/>
</dbReference>
<evidence type="ECO:0000256" key="2">
    <source>
        <dbReference type="RuleBase" id="RU362097"/>
    </source>
</evidence>
<protein>
    <submittedName>
        <fullName evidence="4">Outer membrane protein OprM</fullName>
    </submittedName>
</protein>
<gene>
    <name evidence="4" type="primary">oprM_1</name>
    <name evidence="4" type="ORF">JGUZn3_00310</name>
</gene>
<dbReference type="AlphaFoldDB" id="A0A7H1NND8"/>
<proteinExistence type="inferred from homology"/>
<evidence type="ECO:0000256" key="1">
    <source>
        <dbReference type="ARBA" id="ARBA00007613"/>
    </source>
</evidence>
<dbReference type="Pfam" id="PF02321">
    <property type="entry name" value="OEP"/>
    <property type="match status" value="2"/>
</dbReference>
<feature type="coiled-coil region" evidence="3">
    <location>
        <begin position="112"/>
        <end position="139"/>
    </location>
</feature>
<dbReference type="InterPro" id="IPR003423">
    <property type="entry name" value="OMP_efflux"/>
</dbReference>
<keyword evidence="2" id="KW-0449">Lipoprotein</keyword>
<reference evidence="4 5" key="1">
    <citation type="submission" date="2020-08" db="EMBL/GenBank/DDBJ databases">
        <title>Complete genome sequence of Entomobacter blattae G55GP.</title>
        <authorList>
            <person name="Poehlein A."/>
            <person name="Guzman J."/>
            <person name="Daniel R."/>
            <person name="Vilcinskas A."/>
        </authorList>
    </citation>
    <scope>NUCLEOTIDE SEQUENCE [LARGE SCALE GENOMIC DNA]</scope>
    <source>
        <strain evidence="4 5">G55GP</strain>
    </source>
</reference>
<comment type="similarity">
    <text evidence="1 2">Belongs to the outer membrane factor (OMF) (TC 1.B.17) family.</text>
</comment>
<keyword evidence="2" id="KW-0812">Transmembrane</keyword>
<evidence type="ECO:0000313" key="4">
    <source>
        <dbReference type="EMBL" id="QNT77298.1"/>
    </source>
</evidence>
<evidence type="ECO:0000256" key="3">
    <source>
        <dbReference type="SAM" id="Coils"/>
    </source>
</evidence>
<comment type="subcellular location">
    <subcellularLocation>
        <location evidence="2">Cell membrane</location>
        <topology evidence="2">Lipid-anchor</topology>
    </subcellularLocation>
</comment>
<keyword evidence="5" id="KW-1185">Reference proteome</keyword>
<organism evidence="4 5">
    <name type="scientific">Entomobacter blattae</name>
    <dbReference type="NCBI Taxonomy" id="2762277"/>
    <lineage>
        <taxon>Bacteria</taxon>
        <taxon>Pseudomonadati</taxon>
        <taxon>Pseudomonadota</taxon>
        <taxon>Alphaproteobacteria</taxon>
        <taxon>Acetobacterales</taxon>
        <taxon>Acetobacteraceae</taxon>
        <taxon>Entomobacter</taxon>
    </lineage>
</organism>
<dbReference type="NCBIfam" id="TIGR01845">
    <property type="entry name" value="outer_NodT"/>
    <property type="match status" value="1"/>
</dbReference>
<keyword evidence="3" id="KW-0175">Coiled coil</keyword>
<dbReference type="Proteomes" id="UP000516349">
    <property type="component" value="Chromosome"/>
</dbReference>
<accession>A0A7H1NND8</accession>
<dbReference type="Gene3D" id="2.20.200.10">
    <property type="entry name" value="Outer membrane efflux proteins (OEP)"/>
    <property type="match status" value="1"/>
</dbReference>
<dbReference type="GO" id="GO:0015562">
    <property type="term" value="F:efflux transmembrane transporter activity"/>
    <property type="evidence" value="ECO:0007669"/>
    <property type="project" value="InterPro"/>
</dbReference>
<dbReference type="SUPFAM" id="SSF56954">
    <property type="entry name" value="Outer membrane efflux proteins (OEP)"/>
    <property type="match status" value="1"/>
</dbReference>
<dbReference type="GO" id="GO:0005886">
    <property type="term" value="C:plasma membrane"/>
    <property type="evidence" value="ECO:0007669"/>
    <property type="project" value="UniProtKB-SubCell"/>
</dbReference>
<dbReference type="PANTHER" id="PTHR30203">
    <property type="entry name" value="OUTER MEMBRANE CATION EFFLUX PROTEIN"/>
    <property type="match status" value="1"/>
</dbReference>